<dbReference type="Gene3D" id="3.40.50.10140">
    <property type="entry name" value="Toll/interleukin-1 receptor homology (TIR) domain"/>
    <property type="match status" value="1"/>
</dbReference>
<feature type="region of interest" description="Disordered" evidence="1">
    <location>
        <begin position="525"/>
        <end position="558"/>
    </location>
</feature>
<proteinExistence type="predicted"/>
<evidence type="ECO:0000259" key="2">
    <source>
        <dbReference type="Pfam" id="PF13676"/>
    </source>
</evidence>
<dbReference type="SUPFAM" id="SSF52200">
    <property type="entry name" value="Toll/Interleukin receptor TIR domain"/>
    <property type="match status" value="1"/>
</dbReference>
<evidence type="ECO:0000256" key="1">
    <source>
        <dbReference type="SAM" id="MobiDB-lite"/>
    </source>
</evidence>
<sequence>MIVKPANLIAIQHDRIHDELSSNDICTMFNQFLIEFERMEKSGHATTKLFLDAVEDIIDAVLSILPYKLLDPKVLNHPLMHFIQQLLITILDNWCMSQLRINIQETDILLKIVLTFVHAAEQAFMPNVNENEKTKKDLLTTKQLLFKVREQIDGIVLNKQDSDEDPNVWAVGLLTIKLLQGSPFYYNLGKNQRLINDLIMNSLDSYDYRQIVLRLQHGQALTDVDYFLFLTCWQYLSSRSLTKENYSISIHEIDLVYYLVDELITRLEYAIDELISIAPPSLTYIFERCHQLLTIHNLASFDKHANYIVDRLIIILKTQLTTDPQDQPLVLVTLQALHDLSKTPDIRAIIKKRELTSTIKAFASTENSEQRKVAFGILAEIMDEKEINENPSEMTAIFVDQLKQLNIQEYNPNLDNTLSTLKVLIQHEEVKKEIIKQGGLDKIVSFLVDGDEEKQTDNQLENALKVLWMSTFDNPDIVKSFQQDTKLTTRVHDILQHAKQHKNPTLEKAADGFIWKVEKEEKFKEQQQAEQERKKQEKKKRAQENGTSEMAEEEEEEEEEQYDLMISYSWADMDLAHRIFHHLTEKLGYKVWLDQEQMHGSTIEAMANAVDGAQFILMCMSETYKRSANCKSEAEYAFNRKKHIVPIKMKKEYTPDGWLGFILGTRMYIDFGEHEFEKATELLHNEIQLQKKTKKEATQDTKTNVVVNTVDEKTKFMEEEFQSHQNETTEPLDTKNISNWTTTDVRTFLIQTELSDVLPLFGAINGRELVELYAMCKLDSVSMYRSLKSELLRLHDKVLTIATYLHFIDRLRTICDNGLPLDTFACDRQVAECLDDAD</sequence>
<accession>A0A813SPA2</accession>
<reference evidence="3" key="1">
    <citation type="submission" date="2021-02" db="EMBL/GenBank/DDBJ databases">
        <authorList>
            <person name="Nowell W R."/>
        </authorList>
    </citation>
    <scope>NUCLEOTIDE SEQUENCE</scope>
</reference>
<dbReference type="GO" id="GO:0007165">
    <property type="term" value="P:signal transduction"/>
    <property type="evidence" value="ECO:0007669"/>
    <property type="project" value="InterPro"/>
</dbReference>
<dbReference type="InterPro" id="IPR016024">
    <property type="entry name" value="ARM-type_fold"/>
</dbReference>
<organism evidence="3 4">
    <name type="scientific">Adineta ricciae</name>
    <name type="common">Rotifer</name>
    <dbReference type="NCBI Taxonomy" id="249248"/>
    <lineage>
        <taxon>Eukaryota</taxon>
        <taxon>Metazoa</taxon>
        <taxon>Spiralia</taxon>
        <taxon>Gnathifera</taxon>
        <taxon>Rotifera</taxon>
        <taxon>Eurotatoria</taxon>
        <taxon>Bdelloidea</taxon>
        <taxon>Adinetida</taxon>
        <taxon>Adinetidae</taxon>
        <taxon>Adineta</taxon>
    </lineage>
</organism>
<feature type="domain" description="TIR" evidence="2">
    <location>
        <begin position="565"/>
        <end position="681"/>
    </location>
</feature>
<name>A0A813SPA2_ADIRI</name>
<dbReference type="OrthoDB" id="10031111at2759"/>
<dbReference type="InterPro" id="IPR011989">
    <property type="entry name" value="ARM-like"/>
</dbReference>
<evidence type="ECO:0000313" key="4">
    <source>
        <dbReference type="Proteomes" id="UP000663852"/>
    </source>
</evidence>
<comment type="caution">
    <text evidence="3">The sequence shown here is derived from an EMBL/GenBank/DDBJ whole genome shotgun (WGS) entry which is preliminary data.</text>
</comment>
<dbReference type="Pfam" id="PF13676">
    <property type="entry name" value="TIR_2"/>
    <property type="match status" value="1"/>
</dbReference>
<protein>
    <recommendedName>
        <fullName evidence="2">TIR domain-containing protein</fullName>
    </recommendedName>
</protein>
<dbReference type="Gene3D" id="1.25.10.10">
    <property type="entry name" value="Leucine-rich Repeat Variant"/>
    <property type="match status" value="1"/>
</dbReference>
<feature type="compositionally biased region" description="Basic and acidic residues" evidence="1">
    <location>
        <begin position="525"/>
        <end position="535"/>
    </location>
</feature>
<gene>
    <name evidence="3" type="ORF">EDS130_LOCUS4937</name>
</gene>
<dbReference type="Proteomes" id="UP000663852">
    <property type="component" value="Unassembled WGS sequence"/>
</dbReference>
<dbReference type="SUPFAM" id="SSF48371">
    <property type="entry name" value="ARM repeat"/>
    <property type="match status" value="1"/>
</dbReference>
<dbReference type="PANTHER" id="PTHR46270">
    <property type="entry name" value="ARMADILLO-TYPE FOLD-RELATED"/>
    <property type="match status" value="1"/>
</dbReference>
<evidence type="ECO:0000313" key="3">
    <source>
        <dbReference type="EMBL" id="CAF0802720.1"/>
    </source>
</evidence>
<dbReference type="AlphaFoldDB" id="A0A813SPA2"/>
<dbReference type="EMBL" id="CAJNOJ010000013">
    <property type="protein sequence ID" value="CAF0802720.1"/>
    <property type="molecule type" value="Genomic_DNA"/>
</dbReference>
<dbReference type="PANTHER" id="PTHR46270:SF2">
    <property type="entry name" value="TIR DOMAIN-CONTAINING PROTEIN"/>
    <property type="match status" value="1"/>
</dbReference>
<dbReference type="InterPro" id="IPR000157">
    <property type="entry name" value="TIR_dom"/>
</dbReference>
<dbReference type="InterPro" id="IPR035897">
    <property type="entry name" value="Toll_tir_struct_dom_sf"/>
</dbReference>